<name>A0ABQ2CW58_9DEIO</name>
<dbReference type="PANTHER" id="PTHR30546:SF23">
    <property type="entry name" value="FLAVOPROTEIN-LIKE PROTEIN YCP4-RELATED"/>
    <property type="match status" value="1"/>
</dbReference>
<dbReference type="Pfam" id="PF03358">
    <property type="entry name" value="FMN_red"/>
    <property type="match status" value="1"/>
</dbReference>
<dbReference type="PANTHER" id="PTHR30546">
    <property type="entry name" value="FLAVODOXIN-RELATED PROTEIN WRBA-RELATED"/>
    <property type="match status" value="1"/>
</dbReference>
<dbReference type="InterPro" id="IPR005025">
    <property type="entry name" value="FMN_Rdtase-like_dom"/>
</dbReference>
<dbReference type="InterPro" id="IPR008254">
    <property type="entry name" value="Flavodoxin/NO_synth"/>
</dbReference>
<proteinExistence type="inferred from homology"/>
<accession>A0ABQ2CW58</accession>
<dbReference type="SUPFAM" id="SSF52218">
    <property type="entry name" value="Flavoproteins"/>
    <property type="match status" value="1"/>
</dbReference>
<dbReference type="RefSeq" id="WP_188999434.1">
    <property type="nucleotide sequence ID" value="NZ_BMOD01000001.1"/>
</dbReference>
<dbReference type="NCBIfam" id="NF002999">
    <property type="entry name" value="PRK03767.1"/>
    <property type="match status" value="1"/>
</dbReference>
<dbReference type="PROSITE" id="PS50902">
    <property type="entry name" value="FLAVODOXIN_LIKE"/>
    <property type="match status" value="1"/>
</dbReference>
<evidence type="ECO:0000256" key="1">
    <source>
        <dbReference type="ARBA" id="ARBA00006961"/>
    </source>
</evidence>
<comment type="similarity">
    <text evidence="1">Belongs to the WrbA family.</text>
</comment>
<comment type="caution">
    <text evidence="3">The sequence shown here is derived from an EMBL/GenBank/DDBJ whole genome shotgun (WGS) entry which is preliminary data.</text>
</comment>
<feature type="domain" description="Flavodoxin-like" evidence="2">
    <location>
        <begin position="6"/>
        <end position="198"/>
    </location>
</feature>
<dbReference type="Gene3D" id="3.40.50.360">
    <property type="match status" value="1"/>
</dbReference>
<sequence>MSKIKLAVIYYSSTGTNHEMAQVAADTARQTGAEVRLLKIRETAPQEAINSKPEWKAFQEKTRDIPEASLADLEWADAYLFSVPTRYGGAASQVRAFIDTTGPLWAAGRLANKTVSVMASALNPHGGQETTLQTMYISLMHWGTIIVAPGYTDQSIFKAGGNPYGTSVTATGQGLEETSKKAIQHQTRRLVEVTQQYLRGKQIPAGSAD</sequence>
<dbReference type="Proteomes" id="UP000632222">
    <property type="component" value="Unassembled WGS sequence"/>
</dbReference>
<evidence type="ECO:0000313" key="4">
    <source>
        <dbReference type="Proteomes" id="UP000632222"/>
    </source>
</evidence>
<reference evidence="4" key="1">
    <citation type="journal article" date="2019" name="Int. J. Syst. Evol. Microbiol.">
        <title>The Global Catalogue of Microorganisms (GCM) 10K type strain sequencing project: providing services to taxonomists for standard genome sequencing and annotation.</title>
        <authorList>
            <consortium name="The Broad Institute Genomics Platform"/>
            <consortium name="The Broad Institute Genome Sequencing Center for Infectious Disease"/>
            <person name="Wu L."/>
            <person name="Ma J."/>
        </authorList>
    </citation>
    <scope>NUCLEOTIDE SEQUENCE [LARGE SCALE GENOMIC DNA]</scope>
    <source>
        <strain evidence="4">JCM 14370</strain>
    </source>
</reference>
<evidence type="ECO:0000313" key="3">
    <source>
        <dbReference type="EMBL" id="GGJ22025.1"/>
    </source>
</evidence>
<dbReference type="NCBIfam" id="TIGR01755">
    <property type="entry name" value="flav_wrbA"/>
    <property type="match status" value="1"/>
</dbReference>
<protein>
    <submittedName>
        <fullName evidence="3">NAD(P)H dehydrogenase (Quinone)</fullName>
    </submittedName>
</protein>
<organism evidence="3 4">
    <name type="scientific">Deinococcus roseus</name>
    <dbReference type="NCBI Taxonomy" id="392414"/>
    <lineage>
        <taxon>Bacteria</taxon>
        <taxon>Thermotogati</taxon>
        <taxon>Deinococcota</taxon>
        <taxon>Deinococci</taxon>
        <taxon>Deinococcales</taxon>
        <taxon>Deinococcaceae</taxon>
        <taxon>Deinococcus</taxon>
    </lineage>
</organism>
<dbReference type="EMBL" id="BMOD01000001">
    <property type="protein sequence ID" value="GGJ22025.1"/>
    <property type="molecule type" value="Genomic_DNA"/>
</dbReference>
<gene>
    <name evidence="3" type="ORF">GCM10008938_05370</name>
</gene>
<dbReference type="InterPro" id="IPR029039">
    <property type="entry name" value="Flavoprotein-like_sf"/>
</dbReference>
<keyword evidence="4" id="KW-1185">Reference proteome</keyword>
<evidence type="ECO:0000259" key="2">
    <source>
        <dbReference type="PROSITE" id="PS50902"/>
    </source>
</evidence>
<dbReference type="InterPro" id="IPR010089">
    <property type="entry name" value="Flavoprotein_WrbA-like"/>
</dbReference>